<feature type="transmembrane region" description="Helical" evidence="2">
    <location>
        <begin position="24"/>
        <end position="45"/>
    </location>
</feature>
<dbReference type="RefSeq" id="WP_211298136.1">
    <property type="nucleotide sequence ID" value="NZ_PYGI01000017.1"/>
</dbReference>
<dbReference type="EMBL" id="PYGI01000017">
    <property type="protein sequence ID" value="PSL12515.1"/>
    <property type="molecule type" value="Genomic_DNA"/>
</dbReference>
<dbReference type="Proteomes" id="UP000242133">
    <property type="component" value="Unassembled WGS sequence"/>
</dbReference>
<feature type="region of interest" description="Disordered" evidence="1">
    <location>
        <begin position="157"/>
        <end position="181"/>
    </location>
</feature>
<reference evidence="3 4" key="1">
    <citation type="submission" date="2018-03" db="EMBL/GenBank/DDBJ databases">
        <title>Genomic Encyclopedia of Archaeal and Bacterial Type Strains, Phase II (KMG-II): from individual species to whole genera.</title>
        <authorList>
            <person name="Goeker M."/>
        </authorList>
    </citation>
    <scope>NUCLEOTIDE SEQUENCE [LARGE SCALE GENOMIC DNA]</scope>
    <source>
        <strain evidence="3 4">DSM 17586</strain>
    </source>
</reference>
<proteinExistence type="predicted"/>
<protein>
    <recommendedName>
        <fullName evidence="5">DUF3087 family protein</fullName>
    </recommendedName>
</protein>
<keyword evidence="2" id="KW-1133">Transmembrane helix</keyword>
<name>A0A2P8ESV4_9GAMM</name>
<keyword evidence="2" id="KW-0472">Membrane</keyword>
<dbReference type="Pfam" id="PF11286">
    <property type="entry name" value="DUF3087"/>
    <property type="match status" value="1"/>
</dbReference>
<evidence type="ECO:0008006" key="5">
    <source>
        <dbReference type="Google" id="ProtNLM"/>
    </source>
</evidence>
<accession>A0A2P8ESV4</accession>
<feature type="transmembrane region" description="Helical" evidence="2">
    <location>
        <begin position="57"/>
        <end position="75"/>
    </location>
</feature>
<evidence type="ECO:0000313" key="4">
    <source>
        <dbReference type="Proteomes" id="UP000242133"/>
    </source>
</evidence>
<keyword evidence="2" id="KW-0812">Transmembrane</keyword>
<organism evidence="3 4">
    <name type="scientific">Marinobacterium halophilum</name>
    <dbReference type="NCBI Taxonomy" id="267374"/>
    <lineage>
        <taxon>Bacteria</taxon>
        <taxon>Pseudomonadati</taxon>
        <taxon>Pseudomonadota</taxon>
        <taxon>Gammaproteobacteria</taxon>
        <taxon>Oceanospirillales</taxon>
        <taxon>Oceanospirillaceae</taxon>
        <taxon>Marinobacterium</taxon>
    </lineage>
</organism>
<evidence type="ECO:0000256" key="2">
    <source>
        <dbReference type="SAM" id="Phobius"/>
    </source>
</evidence>
<dbReference type="AlphaFoldDB" id="A0A2P8ESV4"/>
<evidence type="ECO:0000313" key="3">
    <source>
        <dbReference type="EMBL" id="PSL12515.1"/>
    </source>
</evidence>
<gene>
    <name evidence="3" type="ORF">CLV44_11744</name>
</gene>
<sequence>MSDIFTLESRDPEQYRRETRKSNLIIMITFAVLAMALASLSVHFFGNPEGGNTLWNLAGVLAGVIATTAVFKLHFWRQPWMEAARYGWRLKRSLMSITNILHTVKDGVEQGNPTALRVMRFYHLGLEQMYRLENNESALCDLLDESRSHLNTLQAQGIDPEQPSLDPAWIEQLKPKKARKR</sequence>
<evidence type="ECO:0000256" key="1">
    <source>
        <dbReference type="SAM" id="MobiDB-lite"/>
    </source>
</evidence>
<keyword evidence="4" id="KW-1185">Reference proteome</keyword>
<comment type="caution">
    <text evidence="3">The sequence shown here is derived from an EMBL/GenBank/DDBJ whole genome shotgun (WGS) entry which is preliminary data.</text>
</comment>
<dbReference type="InterPro" id="IPR021438">
    <property type="entry name" value="DUF3087"/>
</dbReference>